<evidence type="ECO:0000313" key="2">
    <source>
        <dbReference type="Proteomes" id="UP000663686"/>
    </source>
</evidence>
<accession>A0ABX7GN30</accession>
<protein>
    <submittedName>
        <fullName evidence="1">Uncharacterized protein</fullName>
    </submittedName>
</protein>
<proteinExistence type="predicted"/>
<dbReference type="EMBL" id="CP069352">
    <property type="protein sequence ID" value="QRK86388.1"/>
    <property type="molecule type" value="Genomic_DNA"/>
</dbReference>
<evidence type="ECO:0000313" key="1">
    <source>
        <dbReference type="EMBL" id="QRK86388.1"/>
    </source>
</evidence>
<gene>
    <name evidence="1" type="ORF">JN757_11675</name>
</gene>
<dbReference type="Proteomes" id="UP000663686">
    <property type="component" value="Chromosome"/>
</dbReference>
<organism evidence="1 2">
    <name type="scientific">Pseudomonas granadensis</name>
    <dbReference type="NCBI Taxonomy" id="1421430"/>
    <lineage>
        <taxon>Bacteria</taxon>
        <taxon>Pseudomonadati</taxon>
        <taxon>Pseudomonadota</taxon>
        <taxon>Gammaproteobacteria</taxon>
        <taxon>Pseudomonadales</taxon>
        <taxon>Pseudomonadaceae</taxon>
        <taxon>Pseudomonas</taxon>
    </lineage>
</organism>
<reference evidence="1 2" key="1">
    <citation type="submission" date="2021-03" db="EMBL/GenBank/DDBJ databases">
        <title>P. granadensis CT364 genome publication.</title>
        <authorList>
            <person name="Stach J."/>
            <person name="Montero-Calasanz Md.C."/>
        </authorList>
    </citation>
    <scope>NUCLEOTIDE SEQUENCE [LARGE SCALE GENOMIC DNA]</scope>
    <source>
        <strain evidence="1 2">CT364</strain>
    </source>
</reference>
<name>A0ABX7GN30_9PSED</name>
<sequence>MRLYINDLSLSSQFQSPAAFVSNLDDLLRLREGNQVVANCLFCSRDIRLRPVTGGHTFQEAVASTGDKNLIRRVLAWLGKSGPFWDENRQFNADDYFEHSKVDVTDTSLGEAARVLLAGSQANLVSFQSGGFDYKPVSVQHGLPEDVLGTILLDNEWNFANLRRLISSLAPRPVNWDQMLEQAKDRFDFVEFSESSISYLGAEPFSSCVVDRVFELCRVLNEYAELLSIAKGTSERSNEIVTKHFSGEKAWFSDESVTNKRKFSEQMKFNPIGGGDKVSCTWHGKIKSPQYRVHFRWPISHGEKIQVYYIGPKITKS</sequence>
<keyword evidence="2" id="KW-1185">Reference proteome</keyword>
<dbReference type="RefSeq" id="WP_203421690.1">
    <property type="nucleotide sequence ID" value="NZ_CP069352.1"/>
</dbReference>